<dbReference type="Proteomes" id="UP000231332">
    <property type="component" value="Unassembled WGS sequence"/>
</dbReference>
<dbReference type="AlphaFoldDB" id="A0A2M7SW36"/>
<evidence type="ECO:0000256" key="2">
    <source>
        <dbReference type="SAM" id="Phobius"/>
    </source>
</evidence>
<feature type="transmembrane region" description="Helical" evidence="2">
    <location>
        <begin position="12"/>
        <end position="35"/>
    </location>
</feature>
<evidence type="ECO:0000313" key="3">
    <source>
        <dbReference type="EMBL" id="PIZ27392.1"/>
    </source>
</evidence>
<accession>A0A2M7SW36</accession>
<keyword evidence="2" id="KW-1133">Transmembrane helix</keyword>
<dbReference type="PROSITE" id="PS51257">
    <property type="entry name" value="PROKAR_LIPOPROTEIN"/>
    <property type="match status" value="1"/>
</dbReference>
<gene>
    <name evidence="3" type="ORF">COY45_02715</name>
</gene>
<protein>
    <recommendedName>
        <fullName evidence="5">DUF5671 domain-containing protein</fullName>
    </recommendedName>
</protein>
<dbReference type="EMBL" id="PFMY01000127">
    <property type="protein sequence ID" value="PIZ27392.1"/>
    <property type="molecule type" value="Genomic_DNA"/>
</dbReference>
<evidence type="ECO:0008006" key="5">
    <source>
        <dbReference type="Google" id="ProtNLM"/>
    </source>
</evidence>
<feature type="compositionally biased region" description="Basic and acidic residues" evidence="1">
    <location>
        <begin position="59"/>
        <end position="75"/>
    </location>
</feature>
<sequence>MHKHPLIRQIYLYLFTLIGLILITIGCVRLIGLVLKTYIFTKADVFYEYPIAQPVIAPSEKDQVETQQASEKEIEAYQENQRSSQRQRDAAESLALLIAGIPLYLYHWRLIKRDKLSEEPLKS</sequence>
<name>A0A2M7SW36_9BACT</name>
<feature type="transmembrane region" description="Helical" evidence="2">
    <location>
        <begin position="90"/>
        <end position="108"/>
    </location>
</feature>
<evidence type="ECO:0000313" key="4">
    <source>
        <dbReference type="Proteomes" id="UP000231332"/>
    </source>
</evidence>
<evidence type="ECO:0000256" key="1">
    <source>
        <dbReference type="SAM" id="MobiDB-lite"/>
    </source>
</evidence>
<keyword evidence="2" id="KW-0472">Membrane</keyword>
<feature type="region of interest" description="Disordered" evidence="1">
    <location>
        <begin position="59"/>
        <end position="86"/>
    </location>
</feature>
<proteinExistence type="predicted"/>
<organism evidence="3 4">
    <name type="scientific">Candidatus Berkelbacteria bacterium CG_4_10_14_0_8_um_filter_42_34</name>
    <dbReference type="NCBI Taxonomy" id="1974502"/>
    <lineage>
        <taxon>Bacteria</taxon>
        <taxon>Candidatus Berkelbacteria</taxon>
    </lineage>
</organism>
<keyword evidence="2" id="KW-0812">Transmembrane</keyword>
<comment type="caution">
    <text evidence="3">The sequence shown here is derived from an EMBL/GenBank/DDBJ whole genome shotgun (WGS) entry which is preliminary data.</text>
</comment>
<reference evidence="4" key="1">
    <citation type="submission" date="2017-09" db="EMBL/GenBank/DDBJ databases">
        <title>Depth-based differentiation of microbial function through sediment-hosted aquifers and enrichment of novel symbionts in the deep terrestrial subsurface.</title>
        <authorList>
            <person name="Probst A.J."/>
            <person name="Ladd B."/>
            <person name="Jarett J.K."/>
            <person name="Geller-Mcgrath D.E."/>
            <person name="Sieber C.M.K."/>
            <person name="Emerson J.B."/>
            <person name="Anantharaman K."/>
            <person name="Thomas B.C."/>
            <person name="Malmstrom R."/>
            <person name="Stieglmeier M."/>
            <person name="Klingl A."/>
            <person name="Woyke T."/>
            <person name="Ryan C.M."/>
            <person name="Banfield J.F."/>
        </authorList>
    </citation>
    <scope>NUCLEOTIDE SEQUENCE [LARGE SCALE GENOMIC DNA]</scope>
</reference>